<dbReference type="RefSeq" id="WP_346754282.1">
    <property type="nucleotide sequence ID" value="NZ_JAUJEA010000010.1"/>
</dbReference>
<evidence type="ECO:0000256" key="3">
    <source>
        <dbReference type="ARBA" id="ARBA00022729"/>
    </source>
</evidence>
<evidence type="ECO:0000313" key="9">
    <source>
        <dbReference type="Proteomes" id="UP001172082"/>
    </source>
</evidence>
<sequence>MKTKFIKILVVFSFIVVGTSCDNFIDVVPDNLAKIEDAFKTRDSAERFLATLYSYMPPMASINNPALTAGDEIAVNERVSRNWGGRIINRGGQNITTPELGYWGNNGTIRNLFIALRDCNIFLENLDKPFDLEDFEEKRWTAEAKFLKAYYHFYLMRMYGPIPIVRENIEVSSGVEATRVNRDPVDDVVNYIIELLDEAIADLPSVLPDPVGESGRITAQAAYALKARVLVTAASPLFNGNEDYSTFTGVNGEQLINTSYDESKWTRALEACKEAIEVAEANGHRLYEFTNAPESWSDSTITKLSIRGSLTDPWNEEIIWGSSQSPVTQLQNWAQAKIAPGLTALGGISAQSWWGPPLHIAEMFYSENGVPIEEDKNYDYANRYDTEVADSDHRHYLKVGFETSKLNFHREPRFYASLGFDGGLWMGHGVADDDDALHLESKRGDQGGRENELDWALGGYWAKKIVYYENVQASTINRYTRTEYPFPMIRLADLYLLYAEALNEASGPGEAIQWIDRVRIRAGLNGVVESWNIHSKNPSKPSTKEGLREIIQQERMIELAFEGRRFWDLRRWKRASEFLNKDVQGWNSLGKTTEDYYKVVTLGKYKFLRRDYLWPISEQDIIRNSNLVQNPGW</sequence>
<comment type="subcellular location">
    <subcellularLocation>
        <location evidence="1">Cell outer membrane</location>
    </subcellularLocation>
</comment>
<comment type="caution">
    <text evidence="8">The sequence shown here is derived from an EMBL/GenBank/DDBJ whole genome shotgun (WGS) entry which is preliminary data.</text>
</comment>
<keyword evidence="3" id="KW-0732">Signal</keyword>
<feature type="domain" description="SusD-like N-terminal" evidence="7">
    <location>
        <begin position="111"/>
        <end position="229"/>
    </location>
</feature>
<dbReference type="InterPro" id="IPR012944">
    <property type="entry name" value="SusD_RagB_dom"/>
</dbReference>
<evidence type="ECO:0000256" key="4">
    <source>
        <dbReference type="ARBA" id="ARBA00023136"/>
    </source>
</evidence>
<dbReference type="Proteomes" id="UP001172082">
    <property type="component" value="Unassembled WGS sequence"/>
</dbReference>
<evidence type="ECO:0000259" key="7">
    <source>
        <dbReference type="Pfam" id="PF14322"/>
    </source>
</evidence>
<evidence type="ECO:0000256" key="2">
    <source>
        <dbReference type="ARBA" id="ARBA00006275"/>
    </source>
</evidence>
<evidence type="ECO:0000313" key="8">
    <source>
        <dbReference type="EMBL" id="MDN5204257.1"/>
    </source>
</evidence>
<feature type="domain" description="RagB/SusD" evidence="6">
    <location>
        <begin position="317"/>
        <end position="633"/>
    </location>
</feature>
<organism evidence="8 9">
    <name type="scientific">Splendidivirga corallicola</name>
    <dbReference type="NCBI Taxonomy" id="3051826"/>
    <lineage>
        <taxon>Bacteria</taxon>
        <taxon>Pseudomonadati</taxon>
        <taxon>Bacteroidota</taxon>
        <taxon>Cytophagia</taxon>
        <taxon>Cytophagales</taxon>
        <taxon>Splendidivirgaceae</taxon>
        <taxon>Splendidivirga</taxon>
    </lineage>
</organism>
<keyword evidence="5" id="KW-0998">Cell outer membrane</keyword>
<dbReference type="InterPro" id="IPR011990">
    <property type="entry name" value="TPR-like_helical_dom_sf"/>
</dbReference>
<accession>A0ABT8KWD2</accession>
<dbReference type="EMBL" id="JAUJEA010000010">
    <property type="protein sequence ID" value="MDN5204257.1"/>
    <property type="molecule type" value="Genomic_DNA"/>
</dbReference>
<dbReference type="SUPFAM" id="SSF48452">
    <property type="entry name" value="TPR-like"/>
    <property type="match status" value="1"/>
</dbReference>
<dbReference type="InterPro" id="IPR033985">
    <property type="entry name" value="SusD-like_N"/>
</dbReference>
<dbReference type="PROSITE" id="PS51257">
    <property type="entry name" value="PROKAR_LIPOPROTEIN"/>
    <property type="match status" value="1"/>
</dbReference>
<keyword evidence="4" id="KW-0472">Membrane</keyword>
<gene>
    <name evidence="8" type="ORF">QQ008_22890</name>
</gene>
<comment type="similarity">
    <text evidence="2">Belongs to the SusD family.</text>
</comment>
<evidence type="ECO:0000256" key="1">
    <source>
        <dbReference type="ARBA" id="ARBA00004442"/>
    </source>
</evidence>
<reference evidence="8" key="1">
    <citation type="submission" date="2023-06" db="EMBL/GenBank/DDBJ databases">
        <title>Genomic of Parafulvivirga corallium.</title>
        <authorList>
            <person name="Wang G."/>
        </authorList>
    </citation>
    <scope>NUCLEOTIDE SEQUENCE</scope>
    <source>
        <strain evidence="8">BMA10</strain>
    </source>
</reference>
<name>A0ABT8KWD2_9BACT</name>
<dbReference type="Pfam" id="PF07980">
    <property type="entry name" value="SusD_RagB"/>
    <property type="match status" value="1"/>
</dbReference>
<dbReference type="Gene3D" id="1.25.40.390">
    <property type="match status" value="1"/>
</dbReference>
<protein>
    <submittedName>
        <fullName evidence="8">RagB/SusD family nutrient uptake outer membrane protein</fullName>
    </submittedName>
</protein>
<evidence type="ECO:0000259" key="6">
    <source>
        <dbReference type="Pfam" id="PF07980"/>
    </source>
</evidence>
<proteinExistence type="inferred from homology"/>
<keyword evidence="9" id="KW-1185">Reference proteome</keyword>
<dbReference type="Pfam" id="PF14322">
    <property type="entry name" value="SusD-like_3"/>
    <property type="match status" value="1"/>
</dbReference>
<evidence type="ECO:0000256" key="5">
    <source>
        <dbReference type="ARBA" id="ARBA00023237"/>
    </source>
</evidence>